<dbReference type="InterPro" id="IPR012188">
    <property type="entry name" value="ME_PTA"/>
</dbReference>
<keyword evidence="7" id="KW-0560">Oxidoreductase</keyword>
<feature type="domain" description="Malic enzyme NAD-binding" evidence="12">
    <location>
        <begin position="164"/>
        <end position="400"/>
    </location>
</feature>
<comment type="cofactor">
    <cofactor evidence="2">
        <name>Mg(2+)</name>
        <dbReference type="ChEBI" id="CHEBI:18420"/>
    </cofactor>
</comment>
<dbReference type="Gene3D" id="3.40.50.10750">
    <property type="entry name" value="Isocitrate/Isopropylmalate dehydrogenase-like"/>
    <property type="match status" value="1"/>
</dbReference>
<comment type="similarity">
    <text evidence="5">Belongs to the malic enzymes family.</text>
</comment>
<dbReference type="GO" id="GO:0016616">
    <property type="term" value="F:oxidoreductase activity, acting on the CH-OH group of donors, NAD or NADP as acceptor"/>
    <property type="evidence" value="ECO:0007669"/>
    <property type="project" value="InterPro"/>
</dbReference>
<evidence type="ECO:0000256" key="10">
    <source>
        <dbReference type="PIRSR" id="PIRSR036684-2"/>
    </source>
</evidence>
<keyword evidence="6 10" id="KW-0479">Metal-binding</keyword>
<keyword evidence="8" id="KW-0511">Multifunctional enzyme</keyword>
<evidence type="ECO:0000256" key="2">
    <source>
        <dbReference type="ARBA" id="ARBA00001946"/>
    </source>
</evidence>
<evidence type="ECO:0000259" key="12">
    <source>
        <dbReference type="SMART" id="SM00919"/>
    </source>
</evidence>
<dbReference type="InterPro" id="IPR042112">
    <property type="entry name" value="P_AcTrfase_dom2"/>
</dbReference>
<dbReference type="Pfam" id="PF00390">
    <property type="entry name" value="malic"/>
    <property type="match status" value="1"/>
</dbReference>
<dbReference type="InterPro" id="IPR012301">
    <property type="entry name" value="Malic_N_dom"/>
</dbReference>
<dbReference type="InterPro" id="IPR046346">
    <property type="entry name" value="Aminoacid_DH-like_N_sf"/>
</dbReference>
<feature type="binding site" evidence="10">
    <location>
        <position position="137"/>
    </location>
    <ligand>
        <name>a divalent metal cation</name>
        <dbReference type="ChEBI" id="CHEBI:60240"/>
    </ligand>
</feature>
<dbReference type="SMART" id="SM00919">
    <property type="entry name" value="Malic_M"/>
    <property type="match status" value="1"/>
</dbReference>
<dbReference type="PANTHER" id="PTHR43237">
    <property type="entry name" value="NADP-DEPENDENT MALIC ENZYME"/>
    <property type="match status" value="1"/>
</dbReference>
<protein>
    <submittedName>
        <fullName evidence="14">NADP-dependent malic enzyme</fullName>
    </submittedName>
</protein>
<dbReference type="CDD" id="cd05311">
    <property type="entry name" value="NAD_bind_2_malic_enz"/>
    <property type="match status" value="1"/>
</dbReference>
<feature type="binding site" evidence="11">
    <location>
        <position position="287"/>
    </location>
    <ligand>
        <name>a divalent metal cation</name>
        <dbReference type="ChEBI" id="CHEBI:60240"/>
    </ligand>
</feature>
<keyword evidence="11" id="KW-0521">NADP</keyword>
<dbReference type="Pfam" id="PF03949">
    <property type="entry name" value="Malic_M"/>
    <property type="match status" value="1"/>
</dbReference>
<dbReference type="GO" id="GO:0016746">
    <property type="term" value="F:acyltransferase activity"/>
    <property type="evidence" value="ECO:0007669"/>
    <property type="project" value="InterPro"/>
</dbReference>
<comment type="similarity">
    <text evidence="4">In the C-terminal section; belongs to the phosphate acetyltransferase and butyryltransferase family.</text>
</comment>
<evidence type="ECO:0000256" key="6">
    <source>
        <dbReference type="ARBA" id="ARBA00022723"/>
    </source>
</evidence>
<evidence type="ECO:0000313" key="15">
    <source>
        <dbReference type="Proteomes" id="UP000614469"/>
    </source>
</evidence>
<dbReference type="GO" id="GO:0004470">
    <property type="term" value="F:malic enzyme activity"/>
    <property type="evidence" value="ECO:0007669"/>
    <property type="project" value="InterPro"/>
</dbReference>
<dbReference type="GO" id="GO:0046872">
    <property type="term" value="F:metal ion binding"/>
    <property type="evidence" value="ECO:0007669"/>
    <property type="project" value="UniProtKB-KW"/>
</dbReference>
<dbReference type="InterPro" id="IPR037062">
    <property type="entry name" value="Malic_N_dom_sf"/>
</dbReference>
<dbReference type="PANTHER" id="PTHR43237:SF4">
    <property type="entry name" value="NADP-DEPENDENT MALIC ENZYME"/>
    <property type="match status" value="1"/>
</dbReference>
<dbReference type="InterPro" id="IPR051674">
    <property type="entry name" value="Malate_Decarboxylase"/>
</dbReference>
<dbReference type="SUPFAM" id="SSF53659">
    <property type="entry name" value="Isocitrate/Isopropylmalate dehydrogenase-like"/>
    <property type="match status" value="1"/>
</dbReference>
<evidence type="ECO:0000256" key="11">
    <source>
        <dbReference type="PIRSR" id="PIRSR036684-3"/>
    </source>
</evidence>
<dbReference type="InterPro" id="IPR045213">
    <property type="entry name" value="Malic_NAD-bd_bact_type"/>
</dbReference>
<evidence type="ECO:0000256" key="1">
    <source>
        <dbReference type="ARBA" id="ARBA00001936"/>
    </source>
</evidence>
<evidence type="ECO:0000256" key="9">
    <source>
        <dbReference type="PIRSR" id="PIRSR036684-1"/>
    </source>
</evidence>
<evidence type="ECO:0000256" key="7">
    <source>
        <dbReference type="ARBA" id="ARBA00023002"/>
    </source>
</evidence>
<sequence length="751" mass="82182">MMKFTNEEALEYHRLKGKPGKIEVIPTKPMDTARELSLAYSPGVAVPVLAIAENPENAYEYTSKGNLVAVVSNGTAILGLGDLGPLASKPVMEGKGVLFKKFADIDVFDIEVDELDVEELIKVVAAIAPTFGGINLEDIKAPECFEVETRLKKMLDIPVFHDDQHGTAIISSAGLLNALEIVGKKIGEIKVVVNGAGASAISCSKLAIQLGVKPENLTMLDSRGVLHTEREGLNKYKKEFVIETKDRTLADAMKDADVFYGLSVADVVTQDMVKSMAKDPIIFAMANPDPEIKPELAKEVRPDCIMATGRSDYPNQVNNVLGFPFIFRGALDVRASAINDEMKLAAVKALADLTHEDVPDSVLRAYNKESMKFGREYIIPTALDPRVLLWEAPAVAQAAMDTGVARKQIDIEEYREQLAFRQGKGARVRHLIMNKAKSDGGKKRIVFAEGEETKVIRAAHRIKEEGIGTPILLGRPDVIEATIEDLSLPCCPEMFNPDDFARHEEYAKAYHDLRDRKGVTLAIARKRVRDANILGPMLVKMGDADAFISGLTVEYPDVIRPALRIHHTSKETTRAAGVYIMIVDDRVYLFTDATVNIEPSAEDLAEIACLAADYAKQLELDPQVAFLSFSNFGSTPHPLSNKVAKAVELVKKKRPDLRVDGEMQADTAVVADIIEKRYSFSEVKDANVLVFPSLESANIAYKLLARLGKVQTIGPILLGMGAPVHVLQTGDEVNDIVQIAAVAVMDAMNRK</sequence>
<dbReference type="SUPFAM" id="SSF51735">
    <property type="entry name" value="NAD(P)-binding Rossmann-fold domains"/>
    <property type="match status" value="1"/>
</dbReference>
<evidence type="ECO:0000256" key="3">
    <source>
        <dbReference type="ARBA" id="ARBA00007686"/>
    </source>
</evidence>
<organism evidence="14 15">
    <name type="scientific">Candidatus Desulfolinea nitratireducens</name>
    <dbReference type="NCBI Taxonomy" id="2841698"/>
    <lineage>
        <taxon>Bacteria</taxon>
        <taxon>Bacillati</taxon>
        <taxon>Chloroflexota</taxon>
        <taxon>Anaerolineae</taxon>
        <taxon>Anaerolineales</taxon>
        <taxon>Anaerolineales incertae sedis</taxon>
        <taxon>Candidatus Desulfolinea</taxon>
    </lineage>
</organism>
<evidence type="ECO:0000259" key="13">
    <source>
        <dbReference type="SMART" id="SM01274"/>
    </source>
</evidence>
<dbReference type="InterPro" id="IPR012302">
    <property type="entry name" value="Malic_NAD-bd"/>
</dbReference>
<evidence type="ECO:0000256" key="8">
    <source>
        <dbReference type="ARBA" id="ARBA00023268"/>
    </source>
</evidence>
<evidence type="ECO:0000313" key="14">
    <source>
        <dbReference type="EMBL" id="MBC8335273.1"/>
    </source>
</evidence>
<accession>A0A8J6NGL4</accession>
<evidence type="ECO:0000256" key="5">
    <source>
        <dbReference type="ARBA" id="ARBA00008785"/>
    </source>
</evidence>
<feature type="active site" description="Proton acceptor" evidence="9">
    <location>
        <position position="95"/>
    </location>
</feature>
<dbReference type="AlphaFoldDB" id="A0A8J6NGL4"/>
<reference evidence="14 15" key="1">
    <citation type="submission" date="2020-08" db="EMBL/GenBank/DDBJ databases">
        <title>Bridging the membrane lipid divide: bacteria of the FCB group superphylum have the potential to synthesize archaeal ether lipids.</title>
        <authorList>
            <person name="Villanueva L."/>
            <person name="Von Meijenfeldt F.A.B."/>
            <person name="Westbye A.B."/>
            <person name="Yadav S."/>
            <person name="Hopmans E.C."/>
            <person name="Dutilh B.E."/>
            <person name="Sinninghe Damste J.S."/>
        </authorList>
    </citation>
    <scope>NUCLEOTIDE SEQUENCE [LARGE SCALE GENOMIC DNA]</scope>
    <source>
        <strain evidence="14">NIOZ-UU36</strain>
    </source>
</reference>
<dbReference type="InterPro" id="IPR036291">
    <property type="entry name" value="NAD(P)-bd_dom_sf"/>
</dbReference>
<dbReference type="FunFam" id="3.40.50.10380:FF:000003">
    <property type="entry name" value="NADP-dependent malic enzyme"/>
    <property type="match status" value="1"/>
</dbReference>
<proteinExistence type="inferred from homology"/>
<dbReference type="FunFam" id="3.40.50.720:FF:000095">
    <property type="entry name" value="NADP-dependent malic enzyme"/>
    <property type="match status" value="1"/>
</dbReference>
<dbReference type="Gene3D" id="3.40.50.720">
    <property type="entry name" value="NAD(P)-binding Rossmann-like Domain"/>
    <property type="match status" value="1"/>
</dbReference>
<feature type="domain" description="Malic enzyme N-terminal" evidence="13">
    <location>
        <begin position="19"/>
        <end position="152"/>
    </location>
</feature>
<dbReference type="InterPro" id="IPR002505">
    <property type="entry name" value="PTA_PTB"/>
</dbReference>
<dbReference type="GO" id="GO:0006108">
    <property type="term" value="P:malate metabolic process"/>
    <property type="evidence" value="ECO:0007669"/>
    <property type="project" value="InterPro"/>
</dbReference>
<dbReference type="SUPFAM" id="SSF53223">
    <property type="entry name" value="Aminoacid dehydrogenase-like, N-terminal domain"/>
    <property type="match status" value="1"/>
</dbReference>
<dbReference type="SMART" id="SM01274">
    <property type="entry name" value="malic"/>
    <property type="match status" value="1"/>
</dbReference>
<comment type="cofactor">
    <cofactor evidence="1">
        <name>Mn(2+)</name>
        <dbReference type="ChEBI" id="CHEBI:29035"/>
    </cofactor>
</comment>
<dbReference type="Proteomes" id="UP000614469">
    <property type="component" value="Unassembled WGS sequence"/>
</dbReference>
<dbReference type="Pfam" id="PF01515">
    <property type="entry name" value="PTA_PTB"/>
    <property type="match status" value="1"/>
</dbReference>
<gene>
    <name evidence="14" type="ORF">H8E29_08415</name>
</gene>
<dbReference type="GO" id="GO:0051287">
    <property type="term" value="F:NAD binding"/>
    <property type="evidence" value="ECO:0007669"/>
    <property type="project" value="InterPro"/>
</dbReference>
<dbReference type="InterPro" id="IPR042113">
    <property type="entry name" value="P_AcTrfase_dom1"/>
</dbReference>
<comment type="similarity">
    <text evidence="3">In the N-terminal section; belongs to the malic enzymes family.</text>
</comment>
<dbReference type="EMBL" id="JACNJN010000098">
    <property type="protein sequence ID" value="MBC8335273.1"/>
    <property type="molecule type" value="Genomic_DNA"/>
</dbReference>
<feature type="binding site" evidence="10">
    <location>
        <position position="138"/>
    </location>
    <ligand>
        <name>a divalent metal cation</name>
        <dbReference type="ChEBI" id="CHEBI:60240"/>
    </ligand>
</feature>
<dbReference type="Gene3D" id="3.40.50.10950">
    <property type="match status" value="1"/>
</dbReference>
<dbReference type="PIRSF" id="PIRSF036684">
    <property type="entry name" value="ME_PTA"/>
    <property type="match status" value="1"/>
</dbReference>
<dbReference type="Gene3D" id="3.40.50.10380">
    <property type="entry name" value="Malic enzyme, N-terminal domain"/>
    <property type="match status" value="1"/>
</dbReference>
<name>A0A8J6NGL4_9CHLR</name>
<evidence type="ECO:0000256" key="4">
    <source>
        <dbReference type="ARBA" id="ARBA00008756"/>
    </source>
</evidence>
<feature type="binding site" evidence="11">
    <location>
        <position position="163"/>
    </location>
    <ligand>
        <name>a divalent metal cation</name>
        <dbReference type="ChEBI" id="CHEBI:60240"/>
    </ligand>
</feature>
<comment type="caution">
    <text evidence="14">The sequence shown here is derived from an EMBL/GenBank/DDBJ whole genome shotgun (WGS) entry which is preliminary data.</text>
</comment>
<feature type="binding site" evidence="11">
    <location>
        <begin position="77"/>
        <end position="84"/>
    </location>
    <ligand>
        <name>NADP(+)</name>
        <dbReference type="ChEBI" id="CHEBI:58349"/>
    </ligand>
</feature>